<dbReference type="SUPFAM" id="SSF47323">
    <property type="entry name" value="Anticodon-binding domain of a subclass of class I aminoacyl-tRNA synthetases"/>
    <property type="match status" value="1"/>
</dbReference>
<dbReference type="SUPFAM" id="SSF55190">
    <property type="entry name" value="Arginyl-tRNA synthetase (ArgRS), N-terminal 'additional' domain"/>
    <property type="match status" value="1"/>
</dbReference>
<dbReference type="InterPro" id="IPR001278">
    <property type="entry name" value="Arg-tRNA-ligase"/>
</dbReference>
<dbReference type="GO" id="GO:0004814">
    <property type="term" value="F:arginine-tRNA ligase activity"/>
    <property type="evidence" value="ECO:0007669"/>
    <property type="project" value="UniProtKB-EC"/>
</dbReference>
<keyword evidence="6 10" id="KW-0648">Protein biosynthesis</keyword>
<dbReference type="InterPro" id="IPR009080">
    <property type="entry name" value="tRNAsynth_Ia_anticodon-bd"/>
</dbReference>
<dbReference type="EMBL" id="JAIXMP010000006">
    <property type="protein sequence ID" value="KAI9271929.1"/>
    <property type="molecule type" value="Genomic_DNA"/>
</dbReference>
<dbReference type="GO" id="GO:0005524">
    <property type="term" value="F:ATP binding"/>
    <property type="evidence" value="ECO:0007669"/>
    <property type="project" value="UniProtKB-KW"/>
</dbReference>
<dbReference type="FunFam" id="3.40.50.620:FF:000058">
    <property type="entry name" value="Mitochondrial arginyl-tRNA synthetase"/>
    <property type="match status" value="1"/>
</dbReference>
<evidence type="ECO:0000256" key="9">
    <source>
        <dbReference type="ARBA" id="ARBA00049339"/>
    </source>
</evidence>
<dbReference type="PROSITE" id="PS00178">
    <property type="entry name" value="AA_TRNA_LIGASE_I"/>
    <property type="match status" value="1"/>
</dbReference>
<accession>A0AAD5PHR7</accession>
<dbReference type="CDD" id="cd07956">
    <property type="entry name" value="Anticodon_Ia_Arg"/>
    <property type="match status" value="1"/>
</dbReference>
<organism evidence="12 13">
    <name type="scientific">Phascolomyces articulosus</name>
    <dbReference type="NCBI Taxonomy" id="60185"/>
    <lineage>
        <taxon>Eukaryota</taxon>
        <taxon>Fungi</taxon>
        <taxon>Fungi incertae sedis</taxon>
        <taxon>Mucoromycota</taxon>
        <taxon>Mucoromycotina</taxon>
        <taxon>Mucoromycetes</taxon>
        <taxon>Mucorales</taxon>
        <taxon>Lichtheimiaceae</taxon>
        <taxon>Phascolomyces</taxon>
    </lineage>
</organism>
<dbReference type="Gene3D" id="3.30.1360.70">
    <property type="entry name" value="Arginyl tRNA synthetase N-terminal domain"/>
    <property type="match status" value="1"/>
</dbReference>
<dbReference type="NCBIfam" id="TIGR00456">
    <property type="entry name" value="argS"/>
    <property type="match status" value="1"/>
</dbReference>
<evidence type="ECO:0000313" key="13">
    <source>
        <dbReference type="Proteomes" id="UP001209540"/>
    </source>
</evidence>
<dbReference type="PRINTS" id="PR01038">
    <property type="entry name" value="TRNASYNTHARG"/>
</dbReference>
<dbReference type="Gene3D" id="3.40.50.620">
    <property type="entry name" value="HUPs"/>
    <property type="match status" value="1"/>
</dbReference>
<dbReference type="SUPFAM" id="SSF52374">
    <property type="entry name" value="Nucleotidylyl transferase"/>
    <property type="match status" value="1"/>
</dbReference>
<dbReference type="InterPro" id="IPR008909">
    <property type="entry name" value="DALR_anticod-bd"/>
</dbReference>
<comment type="caution">
    <text evidence="12">The sequence shown here is derived from an EMBL/GenBank/DDBJ whole genome shotgun (WGS) entry which is preliminary data.</text>
</comment>
<dbReference type="FunFam" id="1.10.730.10:FF:000006">
    <property type="entry name" value="Arginyl-tRNA synthetase 2, mitochondrial"/>
    <property type="match status" value="1"/>
</dbReference>
<protein>
    <recommendedName>
        <fullName evidence="2">arginine--tRNA ligase</fullName>
        <ecNumber evidence="2">6.1.1.19</ecNumber>
    </recommendedName>
    <alternativeName>
        <fullName evidence="8">Arginyl-tRNA synthetase</fullName>
    </alternativeName>
</protein>
<dbReference type="PANTHER" id="PTHR11956:SF11">
    <property type="entry name" value="ARGININE--TRNA LIGASE, MITOCHONDRIAL-RELATED"/>
    <property type="match status" value="1"/>
</dbReference>
<evidence type="ECO:0000256" key="3">
    <source>
        <dbReference type="ARBA" id="ARBA00022598"/>
    </source>
</evidence>
<name>A0AAD5PHR7_9FUNG</name>
<comment type="catalytic activity">
    <reaction evidence="9">
        <text>tRNA(Arg) + L-arginine + ATP = L-arginyl-tRNA(Arg) + AMP + diphosphate</text>
        <dbReference type="Rhea" id="RHEA:20301"/>
        <dbReference type="Rhea" id="RHEA-COMP:9658"/>
        <dbReference type="Rhea" id="RHEA-COMP:9673"/>
        <dbReference type="ChEBI" id="CHEBI:30616"/>
        <dbReference type="ChEBI" id="CHEBI:32682"/>
        <dbReference type="ChEBI" id="CHEBI:33019"/>
        <dbReference type="ChEBI" id="CHEBI:78442"/>
        <dbReference type="ChEBI" id="CHEBI:78513"/>
        <dbReference type="ChEBI" id="CHEBI:456215"/>
        <dbReference type="EC" id="6.1.1.19"/>
    </reaction>
</comment>
<dbReference type="InterPro" id="IPR036695">
    <property type="entry name" value="Arg-tRNA-synth_N_sf"/>
</dbReference>
<dbReference type="GO" id="GO:0032543">
    <property type="term" value="P:mitochondrial translation"/>
    <property type="evidence" value="ECO:0007669"/>
    <property type="project" value="TreeGrafter"/>
</dbReference>
<keyword evidence="3 10" id="KW-0436">Ligase</keyword>
<evidence type="ECO:0000256" key="5">
    <source>
        <dbReference type="ARBA" id="ARBA00022840"/>
    </source>
</evidence>
<dbReference type="EC" id="6.1.1.19" evidence="2"/>
<evidence type="ECO:0000256" key="4">
    <source>
        <dbReference type="ARBA" id="ARBA00022741"/>
    </source>
</evidence>
<evidence type="ECO:0000256" key="1">
    <source>
        <dbReference type="ARBA" id="ARBA00005594"/>
    </source>
</evidence>
<sequence length="573" mass="64912">MSATQFRKAIASQLSRITSCPESQLLGLLGTPKTALKQQFGIPIPRLKSQRDPTEWSNELAHKFQPDNLIQEASAKGPFLHFSVRPTEYIKQTLLQVHNEQSKFGCHIADTPHTVVLDYSSPNIAKPFHAGHLRSTILGNFVKRIHQAMGYPVVGINYLGDWGKQYGLLAVGFAKYGDESLLEKDPIHHLYNIYVKINSELTEQVDREANEYFKRMEEGDPVALKQWKRFRDLSIDSYTSVYKRLGIEFERYSGESETEPYIQPLYNLLQSKNLIHTTDDGAWTVDLSAYDLGSPVVRRADGTSLYLTRDLANLILRQSPQKSMYIVGTEQSLYMQQMFKIAELASLATNMHHVNFGRVQGMSTRKGTVVFLQDILDTAQEQMLKNLKENPTKYNELLTLGVQQGDQHWVGKEAVDQVADQLGTSAVIVQDLIAKRVKNYSFSYDRMTAARGYTGVYLQYTHARMCAIERKANTPITPDCDFSLLEEKEAFELALTVSQFPDIVKSSYQSMEPCVVVHYLFRLAHVMGQANSTLRIKDADPKLAEARMLLFWAARTTLANGLKLIGINPLERI</sequence>
<dbReference type="Pfam" id="PF05746">
    <property type="entry name" value="DALR_1"/>
    <property type="match status" value="1"/>
</dbReference>
<dbReference type="GO" id="GO:0005739">
    <property type="term" value="C:mitochondrion"/>
    <property type="evidence" value="ECO:0007669"/>
    <property type="project" value="TreeGrafter"/>
</dbReference>
<reference evidence="12" key="1">
    <citation type="journal article" date="2022" name="IScience">
        <title>Evolution of zygomycete secretomes and the origins of terrestrial fungal ecologies.</title>
        <authorList>
            <person name="Chang Y."/>
            <person name="Wang Y."/>
            <person name="Mondo S."/>
            <person name="Ahrendt S."/>
            <person name="Andreopoulos W."/>
            <person name="Barry K."/>
            <person name="Beard J."/>
            <person name="Benny G.L."/>
            <person name="Blankenship S."/>
            <person name="Bonito G."/>
            <person name="Cuomo C."/>
            <person name="Desiro A."/>
            <person name="Gervers K.A."/>
            <person name="Hundley H."/>
            <person name="Kuo A."/>
            <person name="LaButti K."/>
            <person name="Lang B.F."/>
            <person name="Lipzen A."/>
            <person name="O'Donnell K."/>
            <person name="Pangilinan J."/>
            <person name="Reynolds N."/>
            <person name="Sandor L."/>
            <person name="Smith M.E."/>
            <person name="Tsang A."/>
            <person name="Grigoriev I.V."/>
            <person name="Stajich J.E."/>
            <person name="Spatafora J.W."/>
        </authorList>
    </citation>
    <scope>NUCLEOTIDE SEQUENCE</scope>
    <source>
        <strain evidence="12">RSA 2281</strain>
    </source>
</reference>
<keyword evidence="4 10" id="KW-0547">Nucleotide-binding</keyword>
<reference evidence="12" key="2">
    <citation type="submission" date="2023-02" db="EMBL/GenBank/DDBJ databases">
        <authorList>
            <consortium name="DOE Joint Genome Institute"/>
            <person name="Mondo S.J."/>
            <person name="Chang Y."/>
            <person name="Wang Y."/>
            <person name="Ahrendt S."/>
            <person name="Andreopoulos W."/>
            <person name="Barry K."/>
            <person name="Beard J."/>
            <person name="Benny G.L."/>
            <person name="Blankenship S."/>
            <person name="Bonito G."/>
            <person name="Cuomo C."/>
            <person name="Desiro A."/>
            <person name="Gervers K.A."/>
            <person name="Hundley H."/>
            <person name="Kuo A."/>
            <person name="LaButti K."/>
            <person name="Lang B.F."/>
            <person name="Lipzen A."/>
            <person name="O'Donnell K."/>
            <person name="Pangilinan J."/>
            <person name="Reynolds N."/>
            <person name="Sandor L."/>
            <person name="Smith M.W."/>
            <person name="Tsang A."/>
            <person name="Grigoriev I.V."/>
            <person name="Stajich J.E."/>
            <person name="Spatafora J.W."/>
        </authorList>
    </citation>
    <scope>NUCLEOTIDE SEQUENCE</scope>
    <source>
        <strain evidence="12">RSA 2281</strain>
    </source>
</reference>
<dbReference type="InterPro" id="IPR001412">
    <property type="entry name" value="aa-tRNA-synth_I_CS"/>
</dbReference>
<comment type="similarity">
    <text evidence="1 10">Belongs to the class-I aminoacyl-tRNA synthetase family.</text>
</comment>
<evidence type="ECO:0000256" key="7">
    <source>
        <dbReference type="ARBA" id="ARBA00023146"/>
    </source>
</evidence>
<dbReference type="InterPro" id="IPR035684">
    <property type="entry name" value="ArgRS_core"/>
</dbReference>
<proteinExistence type="inferred from homology"/>
<keyword evidence="13" id="KW-1185">Reference proteome</keyword>
<dbReference type="Proteomes" id="UP001209540">
    <property type="component" value="Unassembled WGS sequence"/>
</dbReference>
<keyword evidence="5 10" id="KW-0067">ATP-binding</keyword>
<dbReference type="InterPro" id="IPR014729">
    <property type="entry name" value="Rossmann-like_a/b/a_fold"/>
</dbReference>
<evidence type="ECO:0000259" key="11">
    <source>
        <dbReference type="SMART" id="SM00836"/>
    </source>
</evidence>
<dbReference type="AlphaFoldDB" id="A0AAD5PHR7"/>
<evidence type="ECO:0000256" key="6">
    <source>
        <dbReference type="ARBA" id="ARBA00022917"/>
    </source>
</evidence>
<feature type="domain" description="DALR anticodon binding" evidence="11">
    <location>
        <begin position="458"/>
        <end position="573"/>
    </location>
</feature>
<dbReference type="Pfam" id="PF00750">
    <property type="entry name" value="tRNA-synt_1d"/>
    <property type="match status" value="1"/>
</dbReference>
<dbReference type="PANTHER" id="PTHR11956">
    <property type="entry name" value="ARGINYL-TRNA SYNTHETASE"/>
    <property type="match status" value="1"/>
</dbReference>
<dbReference type="SMART" id="SM00836">
    <property type="entry name" value="DALR_1"/>
    <property type="match status" value="1"/>
</dbReference>
<evidence type="ECO:0000256" key="8">
    <source>
        <dbReference type="ARBA" id="ARBA00033033"/>
    </source>
</evidence>
<keyword evidence="7 10" id="KW-0030">Aminoacyl-tRNA synthetase</keyword>
<evidence type="ECO:0000313" key="12">
    <source>
        <dbReference type="EMBL" id="KAI9271929.1"/>
    </source>
</evidence>
<evidence type="ECO:0000256" key="2">
    <source>
        <dbReference type="ARBA" id="ARBA00012837"/>
    </source>
</evidence>
<dbReference type="GO" id="GO:0006420">
    <property type="term" value="P:arginyl-tRNA aminoacylation"/>
    <property type="evidence" value="ECO:0007669"/>
    <property type="project" value="InterPro"/>
</dbReference>
<dbReference type="Gene3D" id="1.10.730.10">
    <property type="entry name" value="Isoleucyl-tRNA Synthetase, Domain 1"/>
    <property type="match status" value="1"/>
</dbReference>
<evidence type="ECO:0000256" key="10">
    <source>
        <dbReference type="RuleBase" id="RU363038"/>
    </source>
</evidence>
<gene>
    <name evidence="12" type="ORF">BDA99DRAFT_501357</name>
</gene>